<proteinExistence type="predicted"/>
<sequence length="243" mass="26353">MTRTTLVLVSSVLVALIVGGGYVQWHRNDAATRGQAPDSAVPSIGSMFDYKPTLLIVGDSFAGGTGDPTFRPYPYLLGDRLGWNLNVDAQGGTGFVNAAGDRNARGVPFIDRLARDEQLYNADYVLIDGGRNDLGLPPVEVIPAADEYMKRVHAAWPEAKIIVILPSYVSAEEAANYSAVSAAMRRSAEEVNAYVMDPVAEGWYRGKDLAPLFWKDGVHLNAAGNEYYVSRIIDDLRAMGLAK</sequence>
<keyword evidence="2" id="KW-0378">Hydrolase</keyword>
<dbReference type="SUPFAM" id="SSF52266">
    <property type="entry name" value="SGNH hydrolase"/>
    <property type="match status" value="1"/>
</dbReference>
<gene>
    <name evidence="2" type="ORF">ABFW12_04840</name>
</gene>
<dbReference type="PANTHER" id="PTHR30383">
    <property type="entry name" value="THIOESTERASE 1/PROTEASE 1/LYSOPHOSPHOLIPASE L1"/>
    <property type="match status" value="1"/>
</dbReference>
<comment type="caution">
    <text evidence="2">The sequence shown here is derived from an EMBL/GenBank/DDBJ whole genome shotgun (WGS) entry which is preliminary data.</text>
</comment>
<dbReference type="GeneID" id="300443006"/>
<dbReference type="Pfam" id="PF13472">
    <property type="entry name" value="Lipase_GDSL_2"/>
    <property type="match status" value="1"/>
</dbReference>
<dbReference type="CDD" id="cd00229">
    <property type="entry name" value="SGNH_hydrolase"/>
    <property type="match status" value="1"/>
</dbReference>
<dbReference type="EMBL" id="JBDLOU010000007">
    <property type="protein sequence ID" value="MEX3737555.1"/>
    <property type="molecule type" value="Genomic_DNA"/>
</dbReference>
<feature type="domain" description="SGNH hydrolase-type esterase" evidence="1">
    <location>
        <begin position="57"/>
        <end position="226"/>
    </location>
</feature>
<evidence type="ECO:0000313" key="2">
    <source>
        <dbReference type="EMBL" id="MEX3737555.1"/>
    </source>
</evidence>
<accession>A0ABV3VBD4</accession>
<dbReference type="EC" id="3.1.-.-" evidence="2"/>
<dbReference type="GO" id="GO:0016787">
    <property type="term" value="F:hydrolase activity"/>
    <property type="evidence" value="ECO:0007669"/>
    <property type="project" value="UniProtKB-KW"/>
</dbReference>
<name>A0ABV3VBD4_9MYCO</name>
<dbReference type="InterPro" id="IPR036514">
    <property type="entry name" value="SGNH_hydro_sf"/>
</dbReference>
<evidence type="ECO:0000259" key="1">
    <source>
        <dbReference type="Pfam" id="PF13472"/>
    </source>
</evidence>
<keyword evidence="3" id="KW-1185">Reference proteome</keyword>
<dbReference type="InterPro" id="IPR051532">
    <property type="entry name" value="Ester_Hydrolysis_Enzymes"/>
</dbReference>
<dbReference type="RefSeq" id="WP_211156163.1">
    <property type="nucleotide sequence ID" value="NZ_JBDLOU010000007.1"/>
</dbReference>
<reference evidence="2 3" key="1">
    <citation type="submission" date="2024-04" db="EMBL/GenBank/DDBJ databases">
        <title>Genomic Markers of Mycobacteria.</title>
        <authorList>
            <person name="Soliman M.S."/>
            <person name="Elkholy A."/>
            <person name="Soliman N.S."/>
            <person name="Abbas A."/>
            <person name="Khayrat S."/>
            <person name="Shawky S."/>
        </authorList>
    </citation>
    <scope>NUCLEOTIDE SEQUENCE [LARGE SCALE GENOMIC DNA]</scope>
    <source>
        <strain evidence="2 3">Egy-CU-AM5</strain>
    </source>
</reference>
<organism evidence="2 3">
    <name type="scientific">Mycolicibacterium porcinum</name>
    <dbReference type="NCBI Taxonomy" id="39693"/>
    <lineage>
        <taxon>Bacteria</taxon>
        <taxon>Bacillati</taxon>
        <taxon>Actinomycetota</taxon>
        <taxon>Actinomycetes</taxon>
        <taxon>Mycobacteriales</taxon>
        <taxon>Mycobacteriaceae</taxon>
        <taxon>Mycolicibacterium</taxon>
    </lineage>
</organism>
<protein>
    <submittedName>
        <fullName evidence="2">SGNH/GDSL hydrolase family protein</fullName>
        <ecNumber evidence="2">3.1.-.-</ecNumber>
    </submittedName>
</protein>
<evidence type="ECO:0000313" key="3">
    <source>
        <dbReference type="Proteomes" id="UP001558474"/>
    </source>
</evidence>
<dbReference type="Proteomes" id="UP001558474">
    <property type="component" value="Unassembled WGS sequence"/>
</dbReference>
<dbReference type="InterPro" id="IPR013830">
    <property type="entry name" value="SGNH_hydro"/>
</dbReference>
<dbReference type="Gene3D" id="3.40.50.1110">
    <property type="entry name" value="SGNH hydrolase"/>
    <property type="match status" value="1"/>
</dbReference>